<name>A0A8J2SS33_9STRA</name>
<evidence type="ECO:0008006" key="5">
    <source>
        <dbReference type="Google" id="ProtNLM"/>
    </source>
</evidence>
<feature type="domain" description="HTH myb-type" evidence="2">
    <location>
        <begin position="75"/>
        <end position="102"/>
    </location>
</feature>
<dbReference type="CDD" id="cd00167">
    <property type="entry name" value="SANT"/>
    <property type="match status" value="1"/>
</dbReference>
<dbReference type="Gene3D" id="1.10.10.60">
    <property type="entry name" value="Homeodomain-like"/>
    <property type="match status" value="2"/>
</dbReference>
<gene>
    <name evidence="3" type="ORF">PECAL_4P27410</name>
</gene>
<dbReference type="Pfam" id="PF13921">
    <property type="entry name" value="Myb_DNA-bind_6"/>
    <property type="match status" value="1"/>
</dbReference>
<sequence length="102" mass="11404">MATTRTGRTSPPLLDARSWTEAEDDAVRAAVASHGKRAWTDVARDVSDAFPGRPKTSKQCRARWVASLDPKITTRPWTEAEERIIRESQAEVGNKWATIAKR</sequence>
<dbReference type="EMBL" id="CAKKNE010000004">
    <property type="protein sequence ID" value="CAH0375408.1"/>
    <property type="molecule type" value="Genomic_DNA"/>
</dbReference>
<feature type="domain" description="Myb-like" evidence="1">
    <location>
        <begin position="11"/>
        <end position="68"/>
    </location>
</feature>
<dbReference type="SMART" id="SM00717">
    <property type="entry name" value="SANT"/>
    <property type="match status" value="1"/>
</dbReference>
<dbReference type="InterPro" id="IPR001005">
    <property type="entry name" value="SANT/Myb"/>
</dbReference>
<dbReference type="AlphaFoldDB" id="A0A8J2SS33"/>
<dbReference type="InterPro" id="IPR050560">
    <property type="entry name" value="MYB_TF"/>
</dbReference>
<dbReference type="PROSITE" id="PS50090">
    <property type="entry name" value="MYB_LIKE"/>
    <property type="match status" value="2"/>
</dbReference>
<dbReference type="OrthoDB" id="2143914at2759"/>
<reference evidence="3" key="1">
    <citation type="submission" date="2021-11" db="EMBL/GenBank/DDBJ databases">
        <authorList>
            <consortium name="Genoscope - CEA"/>
            <person name="William W."/>
        </authorList>
    </citation>
    <scope>NUCLEOTIDE SEQUENCE</scope>
</reference>
<evidence type="ECO:0000313" key="4">
    <source>
        <dbReference type="Proteomes" id="UP000789595"/>
    </source>
</evidence>
<dbReference type="Proteomes" id="UP000789595">
    <property type="component" value="Unassembled WGS sequence"/>
</dbReference>
<dbReference type="SUPFAM" id="SSF46689">
    <property type="entry name" value="Homeodomain-like"/>
    <property type="match status" value="1"/>
</dbReference>
<dbReference type="InterPro" id="IPR017930">
    <property type="entry name" value="Myb_dom"/>
</dbReference>
<feature type="domain" description="Myb-like" evidence="1">
    <location>
        <begin position="69"/>
        <end position="102"/>
    </location>
</feature>
<organism evidence="3 4">
    <name type="scientific">Pelagomonas calceolata</name>
    <dbReference type="NCBI Taxonomy" id="35677"/>
    <lineage>
        <taxon>Eukaryota</taxon>
        <taxon>Sar</taxon>
        <taxon>Stramenopiles</taxon>
        <taxon>Ochrophyta</taxon>
        <taxon>Pelagophyceae</taxon>
        <taxon>Pelagomonadales</taxon>
        <taxon>Pelagomonadaceae</taxon>
        <taxon>Pelagomonas</taxon>
    </lineage>
</organism>
<evidence type="ECO:0000313" key="3">
    <source>
        <dbReference type="EMBL" id="CAH0375408.1"/>
    </source>
</evidence>
<comment type="caution">
    <text evidence="3">The sequence shown here is derived from an EMBL/GenBank/DDBJ whole genome shotgun (WGS) entry which is preliminary data.</text>
</comment>
<protein>
    <recommendedName>
        <fullName evidence="5">Myb-like domain-containing protein</fullName>
    </recommendedName>
</protein>
<dbReference type="PROSITE" id="PS51294">
    <property type="entry name" value="HTH_MYB"/>
    <property type="match status" value="2"/>
</dbReference>
<feature type="domain" description="HTH myb-type" evidence="2">
    <location>
        <begin position="17"/>
        <end position="72"/>
    </location>
</feature>
<dbReference type="GO" id="GO:0000981">
    <property type="term" value="F:DNA-binding transcription factor activity, RNA polymerase II-specific"/>
    <property type="evidence" value="ECO:0007669"/>
    <property type="project" value="TreeGrafter"/>
</dbReference>
<accession>A0A8J2SS33</accession>
<proteinExistence type="predicted"/>
<dbReference type="PANTHER" id="PTHR45614">
    <property type="entry name" value="MYB PROTEIN-RELATED"/>
    <property type="match status" value="1"/>
</dbReference>
<evidence type="ECO:0000259" key="2">
    <source>
        <dbReference type="PROSITE" id="PS51294"/>
    </source>
</evidence>
<evidence type="ECO:0000259" key="1">
    <source>
        <dbReference type="PROSITE" id="PS50090"/>
    </source>
</evidence>
<dbReference type="PANTHER" id="PTHR45614:SF25">
    <property type="entry name" value="MYB PROTEIN"/>
    <property type="match status" value="1"/>
</dbReference>
<dbReference type="GO" id="GO:0000978">
    <property type="term" value="F:RNA polymerase II cis-regulatory region sequence-specific DNA binding"/>
    <property type="evidence" value="ECO:0007669"/>
    <property type="project" value="TreeGrafter"/>
</dbReference>
<keyword evidence="4" id="KW-1185">Reference proteome</keyword>
<dbReference type="InterPro" id="IPR009057">
    <property type="entry name" value="Homeodomain-like_sf"/>
</dbReference>
<dbReference type="GO" id="GO:0005634">
    <property type="term" value="C:nucleus"/>
    <property type="evidence" value="ECO:0007669"/>
    <property type="project" value="TreeGrafter"/>
</dbReference>